<gene>
    <name evidence="1" type="ORF">GBK04_29900</name>
</gene>
<dbReference type="Gene3D" id="3.60.15.10">
    <property type="entry name" value="Ribonuclease Z/Hydroxyacylglutathione hydrolase-like"/>
    <property type="match status" value="1"/>
</dbReference>
<organism evidence="1 2">
    <name type="scientific">Salmonirosea aquatica</name>
    <dbReference type="NCBI Taxonomy" id="2654236"/>
    <lineage>
        <taxon>Bacteria</taxon>
        <taxon>Pseudomonadati</taxon>
        <taxon>Bacteroidota</taxon>
        <taxon>Cytophagia</taxon>
        <taxon>Cytophagales</taxon>
        <taxon>Spirosomataceae</taxon>
        <taxon>Salmonirosea</taxon>
    </lineage>
</organism>
<protein>
    <recommendedName>
        <fullName evidence="3">Metallohydrolase</fullName>
    </recommendedName>
</protein>
<dbReference type="AlphaFoldDB" id="A0A7C9G077"/>
<dbReference type="Proteomes" id="UP000479293">
    <property type="component" value="Unassembled WGS sequence"/>
</dbReference>
<evidence type="ECO:0000313" key="1">
    <source>
        <dbReference type="EMBL" id="MPR37428.1"/>
    </source>
</evidence>
<sequence length="378" mass="42594">MDKQKLKFYPVGNGDTALASLSGNQYLMVDCKIDNDAAENKDKFDVKKDLLAILPKDGRGRHHLDAFILTHPDQDHCVGFKDTFFCDDPDRYDAKAVERKAVIIDELWFSDTIFNRFDCPLSEAAKNFKKEAQRRKNLYISNPSQAQKVGNRLVLIDFLENVDDPDLHAVTVEPGSSTSRINGILKTDFSIFVHGPFKTPTPDSQDRNETSVIMQLRFSVGADQMASLAFLAGDADYNRFKRLLDERDDESIEWDLLLAPHHCSWTFFNMTPKVEYPTPQESSIEFLGRQRGSGLVVASSKKIVDDDDNPPHYAAKMEYCKKVDPVNFLNTGEKPLEPLEFMATASGFKKSERPAPSIAVVGLGPVTDRPKTYGEVFR</sequence>
<dbReference type="PANTHER" id="PTHR30619:SF1">
    <property type="entry name" value="RECOMBINATION PROTEIN 2"/>
    <property type="match status" value="1"/>
</dbReference>
<dbReference type="InterPro" id="IPR052159">
    <property type="entry name" value="Competence_DNA_uptake"/>
</dbReference>
<name>A0A7C9G077_9BACT</name>
<dbReference type="EMBL" id="WHLY01000004">
    <property type="protein sequence ID" value="MPR37428.1"/>
    <property type="molecule type" value="Genomic_DNA"/>
</dbReference>
<evidence type="ECO:0008006" key="3">
    <source>
        <dbReference type="Google" id="ProtNLM"/>
    </source>
</evidence>
<keyword evidence="2" id="KW-1185">Reference proteome</keyword>
<proteinExistence type="predicted"/>
<comment type="caution">
    <text evidence="1">The sequence shown here is derived from an EMBL/GenBank/DDBJ whole genome shotgun (WGS) entry which is preliminary data.</text>
</comment>
<evidence type="ECO:0000313" key="2">
    <source>
        <dbReference type="Proteomes" id="UP000479293"/>
    </source>
</evidence>
<dbReference type="RefSeq" id="WP_152766909.1">
    <property type="nucleotide sequence ID" value="NZ_WHLY01000004.1"/>
</dbReference>
<reference evidence="1 2" key="1">
    <citation type="submission" date="2019-10" db="EMBL/GenBank/DDBJ databases">
        <title>Draft Genome Sequence of Cytophagaceae sp. SJW1-29.</title>
        <authorList>
            <person name="Choi A."/>
        </authorList>
    </citation>
    <scope>NUCLEOTIDE SEQUENCE [LARGE SCALE GENOMIC DNA]</scope>
    <source>
        <strain evidence="1 2">SJW1-29</strain>
    </source>
</reference>
<accession>A0A7C9G077</accession>
<dbReference type="PANTHER" id="PTHR30619">
    <property type="entry name" value="DNA INTERNALIZATION/COMPETENCE PROTEIN COMEC/REC2"/>
    <property type="match status" value="1"/>
</dbReference>
<dbReference type="SUPFAM" id="SSF56281">
    <property type="entry name" value="Metallo-hydrolase/oxidoreductase"/>
    <property type="match status" value="1"/>
</dbReference>
<dbReference type="InterPro" id="IPR036866">
    <property type="entry name" value="RibonucZ/Hydroxyglut_hydro"/>
</dbReference>